<evidence type="ECO:0000256" key="1">
    <source>
        <dbReference type="SAM" id="Phobius"/>
    </source>
</evidence>
<evidence type="ECO:0000313" key="3">
    <source>
        <dbReference type="EMBL" id="MEO3689933.1"/>
    </source>
</evidence>
<feature type="transmembrane region" description="Helical" evidence="1">
    <location>
        <begin position="55"/>
        <end position="83"/>
    </location>
</feature>
<gene>
    <name evidence="3" type="ORF">ABDJ85_00530</name>
</gene>
<dbReference type="Proteomes" id="UP001495147">
    <property type="component" value="Unassembled WGS sequence"/>
</dbReference>
<feature type="chain" id="PRO_5046592416" evidence="2">
    <location>
        <begin position="31"/>
        <end position="149"/>
    </location>
</feature>
<proteinExistence type="predicted"/>
<feature type="signal peptide" evidence="2">
    <location>
        <begin position="1"/>
        <end position="30"/>
    </location>
</feature>
<dbReference type="EMBL" id="JBDPZD010000001">
    <property type="protein sequence ID" value="MEO3689933.1"/>
    <property type="molecule type" value="Genomic_DNA"/>
</dbReference>
<evidence type="ECO:0000313" key="4">
    <source>
        <dbReference type="Proteomes" id="UP001495147"/>
    </source>
</evidence>
<keyword evidence="1" id="KW-1133">Transmembrane helix</keyword>
<protein>
    <submittedName>
        <fullName evidence="3">Uncharacterized protein</fullName>
    </submittedName>
</protein>
<reference evidence="3 4" key="1">
    <citation type="submission" date="2024-05" db="EMBL/GenBank/DDBJ databases">
        <title>Roseateles sp. DJS-2-20 16S ribosomal RNA gene Genome sequencing and assembly.</title>
        <authorList>
            <person name="Woo H."/>
        </authorList>
    </citation>
    <scope>NUCLEOTIDE SEQUENCE [LARGE SCALE GENOMIC DNA]</scope>
    <source>
        <strain evidence="3 4">DJS-2-20</strain>
    </source>
</reference>
<keyword evidence="1" id="KW-0812">Transmembrane</keyword>
<evidence type="ECO:0000256" key="2">
    <source>
        <dbReference type="SAM" id="SignalP"/>
    </source>
</evidence>
<keyword evidence="2" id="KW-0732">Signal</keyword>
<comment type="caution">
    <text evidence="3">The sequence shown here is derived from an EMBL/GenBank/DDBJ whole genome shotgun (WGS) entry which is preliminary data.</text>
</comment>
<sequence>MSPRPASRRLFALTFGAALSLSLASSPSQAHGDPSAVSASTLSALPVALSVTATVAPSALLVAGGTLVVVSVTAVAGGTLWVLERASDGARISLRVTGRALAASTTLAGTAVVASAVGAGTVLSVAGQAIAFVPNEVGKALLHHEKVSR</sequence>
<keyword evidence="4" id="KW-1185">Reference proteome</keyword>
<organism evidence="3 4">
    <name type="scientific">Roseateles paludis</name>
    <dbReference type="NCBI Taxonomy" id="3145238"/>
    <lineage>
        <taxon>Bacteria</taxon>
        <taxon>Pseudomonadati</taxon>
        <taxon>Pseudomonadota</taxon>
        <taxon>Betaproteobacteria</taxon>
        <taxon>Burkholderiales</taxon>
        <taxon>Sphaerotilaceae</taxon>
        <taxon>Roseateles</taxon>
    </lineage>
</organism>
<dbReference type="RefSeq" id="WP_347702772.1">
    <property type="nucleotide sequence ID" value="NZ_JBDPZD010000001.1"/>
</dbReference>
<name>A0ABV0FVH4_9BURK</name>
<accession>A0ABV0FVH4</accession>
<keyword evidence="1" id="KW-0472">Membrane</keyword>